<evidence type="ECO:0000259" key="1">
    <source>
        <dbReference type="Pfam" id="PF08268"/>
    </source>
</evidence>
<sequence length="337" mass="39148">MVNGEGDWKTREIPMDFELKSCGIGKNLEIVGSCNGSLCIARAQGSHPVCLLNPVTRERMMLPKSQIILPPTISNPRYCVSFGFDSLSNKYKVVKVYYEEEKFHGEDDVFYDESSDDDDDDDEYVIYEKPVKGFCEIITVGESSWRELDCPRTLRENQEIYGSHNSNPVFLDGTLYWLIDNSSRFKKIDILALDMDVEKFWSIKCPRLKEFRKRRSLLVVDGSLAIIDYHKTMGFSFNLTTYDMSGLRLHLDHWGDFSVIAKLSHDTFLLQVQTMSWIVKESWIVKKLRTVKKFQYSIVLYSPTRQQCSFIHGKLNEFLRPCWMVPTFKSLKATVDR</sequence>
<dbReference type="PANTHER" id="PTHR31672:SF13">
    <property type="entry name" value="F-BOX PROTEIN CPR30-LIKE"/>
    <property type="match status" value="1"/>
</dbReference>
<reference evidence="2" key="1">
    <citation type="journal article" date="2023" name="Plant J.">
        <title>The genome of the king protea, Protea cynaroides.</title>
        <authorList>
            <person name="Chang J."/>
            <person name="Duong T.A."/>
            <person name="Schoeman C."/>
            <person name="Ma X."/>
            <person name="Roodt D."/>
            <person name="Barker N."/>
            <person name="Li Z."/>
            <person name="Van de Peer Y."/>
            <person name="Mizrachi E."/>
        </authorList>
    </citation>
    <scope>NUCLEOTIDE SEQUENCE</scope>
    <source>
        <tissue evidence="2">Young leaves</tissue>
    </source>
</reference>
<dbReference type="AlphaFoldDB" id="A0A9Q0KVL7"/>
<comment type="caution">
    <text evidence="2">The sequence shown here is derived from an EMBL/GenBank/DDBJ whole genome shotgun (WGS) entry which is preliminary data.</text>
</comment>
<keyword evidence="3" id="KW-1185">Reference proteome</keyword>
<gene>
    <name evidence="2" type="ORF">NE237_008473</name>
</gene>
<dbReference type="InterPro" id="IPR050796">
    <property type="entry name" value="SCF_F-box_component"/>
</dbReference>
<dbReference type="OrthoDB" id="1033057at2759"/>
<dbReference type="EMBL" id="JAMYWD010000002">
    <property type="protein sequence ID" value="KAJ4977693.1"/>
    <property type="molecule type" value="Genomic_DNA"/>
</dbReference>
<organism evidence="2 3">
    <name type="scientific">Protea cynaroides</name>
    <dbReference type="NCBI Taxonomy" id="273540"/>
    <lineage>
        <taxon>Eukaryota</taxon>
        <taxon>Viridiplantae</taxon>
        <taxon>Streptophyta</taxon>
        <taxon>Embryophyta</taxon>
        <taxon>Tracheophyta</taxon>
        <taxon>Spermatophyta</taxon>
        <taxon>Magnoliopsida</taxon>
        <taxon>Proteales</taxon>
        <taxon>Proteaceae</taxon>
        <taxon>Protea</taxon>
    </lineage>
</organism>
<dbReference type="InterPro" id="IPR013187">
    <property type="entry name" value="F-box-assoc_dom_typ3"/>
</dbReference>
<dbReference type="PANTHER" id="PTHR31672">
    <property type="entry name" value="BNACNNG10540D PROTEIN"/>
    <property type="match status" value="1"/>
</dbReference>
<name>A0A9Q0KVL7_9MAGN</name>
<dbReference type="NCBIfam" id="TIGR01640">
    <property type="entry name" value="F_box_assoc_1"/>
    <property type="match status" value="1"/>
</dbReference>
<evidence type="ECO:0000313" key="2">
    <source>
        <dbReference type="EMBL" id="KAJ4977693.1"/>
    </source>
</evidence>
<dbReference type="Proteomes" id="UP001141806">
    <property type="component" value="Unassembled WGS sequence"/>
</dbReference>
<evidence type="ECO:0000313" key="3">
    <source>
        <dbReference type="Proteomes" id="UP001141806"/>
    </source>
</evidence>
<dbReference type="InterPro" id="IPR017451">
    <property type="entry name" value="F-box-assoc_interact_dom"/>
</dbReference>
<protein>
    <recommendedName>
        <fullName evidence="1">F-box associated beta-propeller type 3 domain-containing protein</fullName>
    </recommendedName>
</protein>
<feature type="domain" description="F-box associated beta-propeller type 3" evidence="1">
    <location>
        <begin position="28"/>
        <end position="230"/>
    </location>
</feature>
<dbReference type="Pfam" id="PF08268">
    <property type="entry name" value="FBA_3"/>
    <property type="match status" value="1"/>
</dbReference>
<accession>A0A9Q0KVL7</accession>
<proteinExistence type="predicted"/>